<dbReference type="Proteomes" id="UP000295238">
    <property type="component" value="Unassembled WGS sequence"/>
</dbReference>
<organism evidence="2 3">
    <name type="scientific">Rhizobium deserti</name>
    <dbReference type="NCBI Taxonomy" id="2547961"/>
    <lineage>
        <taxon>Bacteria</taxon>
        <taxon>Pseudomonadati</taxon>
        <taxon>Pseudomonadota</taxon>
        <taxon>Alphaproteobacteria</taxon>
        <taxon>Hyphomicrobiales</taxon>
        <taxon>Rhizobiaceae</taxon>
        <taxon>Rhizobium/Agrobacterium group</taxon>
        <taxon>Rhizobium</taxon>
    </lineage>
</organism>
<reference evidence="2 3" key="1">
    <citation type="submission" date="2019-03" db="EMBL/GenBank/DDBJ databases">
        <title>Rhizobium sp. nov., an bacterium isolated from biocrust in Mu Us Desert.</title>
        <authorList>
            <person name="Lixiong L."/>
        </authorList>
    </citation>
    <scope>NUCLEOTIDE SEQUENCE [LARGE SCALE GENOMIC DNA]</scope>
    <source>
        <strain evidence="2 3">SPY-1</strain>
    </source>
</reference>
<dbReference type="Pfam" id="PF19495">
    <property type="entry name" value="DUF6030"/>
    <property type="match status" value="1"/>
</dbReference>
<dbReference type="AlphaFoldDB" id="A0A4R5UJF3"/>
<keyword evidence="1" id="KW-1133">Transmembrane helix</keyword>
<keyword evidence="3" id="KW-1185">Reference proteome</keyword>
<evidence type="ECO:0008006" key="4">
    <source>
        <dbReference type="Google" id="ProtNLM"/>
    </source>
</evidence>
<evidence type="ECO:0000313" key="2">
    <source>
        <dbReference type="EMBL" id="TDK36987.1"/>
    </source>
</evidence>
<dbReference type="EMBL" id="SMTL01000002">
    <property type="protein sequence ID" value="TDK36987.1"/>
    <property type="molecule type" value="Genomic_DNA"/>
</dbReference>
<keyword evidence="1" id="KW-0472">Membrane</keyword>
<proteinExistence type="predicted"/>
<name>A0A4R5UJF3_9HYPH</name>
<protein>
    <recommendedName>
        <fullName evidence="4">Exopolysaccharide biosynthesis protein</fullName>
    </recommendedName>
</protein>
<keyword evidence="1" id="KW-0812">Transmembrane</keyword>
<dbReference type="OrthoDB" id="8303874at2"/>
<sequence length="282" mass="31244">MRPGERAGLLTPADLRRRRRKNVFIFGLVLATVLISLVATVLAVNNGRNYRRLVRQAGLEHYLLPAAPPPRLRVDRQRQIPPRGLYPSRLLQPRLERGATFLAAPDSSPSESCDNLDASGKEEASFKSVQGDWECLFYREFGSAPEPASLFIQARGSEADNLRTFRIKLSLTDSSQDRAVVKAAMESVNLFGLALSPESRAYLSERLPARREFNSVVENYRMTFSREMTDERRFNLLILPRPMTAGCDSTATAAGAGAHAQTYHLSVGCLALRPGTLGKPQS</sequence>
<dbReference type="RefSeq" id="WP_133315755.1">
    <property type="nucleotide sequence ID" value="NZ_SMTL01000002.1"/>
</dbReference>
<comment type="caution">
    <text evidence="2">The sequence shown here is derived from an EMBL/GenBank/DDBJ whole genome shotgun (WGS) entry which is preliminary data.</text>
</comment>
<evidence type="ECO:0000256" key="1">
    <source>
        <dbReference type="SAM" id="Phobius"/>
    </source>
</evidence>
<feature type="transmembrane region" description="Helical" evidence="1">
    <location>
        <begin position="23"/>
        <end position="44"/>
    </location>
</feature>
<dbReference type="InterPro" id="IPR046071">
    <property type="entry name" value="DUF6030"/>
</dbReference>
<accession>A0A4R5UJF3</accession>
<gene>
    <name evidence="2" type="ORF">E2F50_08775</name>
</gene>
<evidence type="ECO:0000313" key="3">
    <source>
        <dbReference type="Proteomes" id="UP000295238"/>
    </source>
</evidence>